<keyword evidence="6 8" id="KW-0408">Iron</keyword>
<dbReference type="OMA" id="QFGENDI"/>
<dbReference type="InterPro" id="IPR002401">
    <property type="entry name" value="Cyt_P450_E_grp-I"/>
</dbReference>
<evidence type="ECO:0000256" key="3">
    <source>
        <dbReference type="ARBA" id="ARBA00022617"/>
    </source>
</evidence>
<keyword evidence="7 9" id="KW-0503">Monooxygenase</keyword>
<organism evidence="10 11">
    <name type="scientific">Neolecta irregularis (strain DAH-3)</name>
    <dbReference type="NCBI Taxonomy" id="1198029"/>
    <lineage>
        <taxon>Eukaryota</taxon>
        <taxon>Fungi</taxon>
        <taxon>Dikarya</taxon>
        <taxon>Ascomycota</taxon>
        <taxon>Taphrinomycotina</taxon>
        <taxon>Neolectales</taxon>
        <taxon>Neolectaceae</taxon>
        <taxon>Neolecta</taxon>
    </lineage>
</organism>
<dbReference type="PRINTS" id="PR00385">
    <property type="entry name" value="P450"/>
</dbReference>
<dbReference type="STRING" id="1198029.A0A1U7LV59"/>
<dbReference type="OrthoDB" id="1470350at2759"/>
<evidence type="ECO:0000256" key="7">
    <source>
        <dbReference type="ARBA" id="ARBA00023033"/>
    </source>
</evidence>
<evidence type="ECO:0000256" key="5">
    <source>
        <dbReference type="ARBA" id="ARBA00023002"/>
    </source>
</evidence>
<dbReference type="Pfam" id="PF00067">
    <property type="entry name" value="p450"/>
    <property type="match status" value="1"/>
</dbReference>
<feature type="non-terminal residue" evidence="10">
    <location>
        <position position="1"/>
    </location>
</feature>
<evidence type="ECO:0000256" key="9">
    <source>
        <dbReference type="RuleBase" id="RU000461"/>
    </source>
</evidence>
<keyword evidence="3 8" id="KW-0349">Heme</keyword>
<comment type="cofactor">
    <cofactor evidence="1 8">
        <name>heme</name>
        <dbReference type="ChEBI" id="CHEBI:30413"/>
    </cofactor>
</comment>
<dbReference type="PANTHER" id="PTHR24305:SF29">
    <property type="entry name" value="BENZOATE-PARA-HYDROXYLASE"/>
    <property type="match status" value="1"/>
</dbReference>
<dbReference type="PROSITE" id="PS00086">
    <property type="entry name" value="CYTOCHROME_P450"/>
    <property type="match status" value="1"/>
</dbReference>
<dbReference type="GO" id="GO:0005506">
    <property type="term" value="F:iron ion binding"/>
    <property type="evidence" value="ECO:0007669"/>
    <property type="project" value="InterPro"/>
</dbReference>
<comment type="similarity">
    <text evidence="2 9">Belongs to the cytochrome P450 family.</text>
</comment>
<sequence>DKLSNEILSNFAKTEDILSAKLTDLPYLNACIEEGLRMFPPVPGGLPRTVGSNGIVIGNQVIPPDTQISTHTWTIHYDDRYYPEAYTFRPERWLEEDVQLDPLNPFSYGPRACIGRNMAYIEMRMFLAKFVFHFNGDLVNKDEPYGLEDLFISKRRALPIKLSVREH</sequence>
<dbReference type="PANTHER" id="PTHR24305">
    <property type="entry name" value="CYTOCHROME P450"/>
    <property type="match status" value="1"/>
</dbReference>
<evidence type="ECO:0000256" key="2">
    <source>
        <dbReference type="ARBA" id="ARBA00010617"/>
    </source>
</evidence>
<dbReference type="Proteomes" id="UP000186594">
    <property type="component" value="Unassembled WGS sequence"/>
</dbReference>
<keyword evidence="4 8" id="KW-0479">Metal-binding</keyword>
<comment type="caution">
    <text evidence="10">The sequence shown here is derived from an EMBL/GenBank/DDBJ whole genome shotgun (WGS) entry which is preliminary data.</text>
</comment>
<dbReference type="SUPFAM" id="SSF48264">
    <property type="entry name" value="Cytochrome P450"/>
    <property type="match status" value="1"/>
</dbReference>
<evidence type="ECO:0000313" key="10">
    <source>
        <dbReference type="EMBL" id="OLL26509.1"/>
    </source>
</evidence>
<dbReference type="GO" id="GO:0004497">
    <property type="term" value="F:monooxygenase activity"/>
    <property type="evidence" value="ECO:0007669"/>
    <property type="project" value="UniProtKB-KW"/>
</dbReference>
<name>A0A1U7LV59_NEOID</name>
<dbReference type="AlphaFoldDB" id="A0A1U7LV59"/>
<feature type="binding site" description="axial binding residue" evidence="8">
    <location>
        <position position="113"/>
    </location>
    <ligand>
        <name>heme</name>
        <dbReference type="ChEBI" id="CHEBI:30413"/>
    </ligand>
    <ligandPart>
        <name>Fe</name>
        <dbReference type="ChEBI" id="CHEBI:18248"/>
    </ligandPart>
</feature>
<dbReference type="EMBL" id="LXFE01000174">
    <property type="protein sequence ID" value="OLL26509.1"/>
    <property type="molecule type" value="Genomic_DNA"/>
</dbReference>
<proteinExistence type="inferred from homology"/>
<dbReference type="PRINTS" id="PR00463">
    <property type="entry name" value="EP450I"/>
</dbReference>
<dbReference type="GO" id="GO:0020037">
    <property type="term" value="F:heme binding"/>
    <property type="evidence" value="ECO:0007669"/>
    <property type="project" value="InterPro"/>
</dbReference>
<dbReference type="InterPro" id="IPR001128">
    <property type="entry name" value="Cyt_P450"/>
</dbReference>
<dbReference type="GO" id="GO:0016705">
    <property type="term" value="F:oxidoreductase activity, acting on paired donors, with incorporation or reduction of molecular oxygen"/>
    <property type="evidence" value="ECO:0007669"/>
    <property type="project" value="InterPro"/>
</dbReference>
<evidence type="ECO:0000313" key="11">
    <source>
        <dbReference type="Proteomes" id="UP000186594"/>
    </source>
</evidence>
<protein>
    <submittedName>
        <fullName evidence="10">Isotrichodermin C-15 hydroxylase</fullName>
    </submittedName>
</protein>
<gene>
    <name evidence="10" type="ORF">NEOLI_004608</name>
</gene>
<dbReference type="InterPro" id="IPR050121">
    <property type="entry name" value="Cytochrome_P450_monoxygenase"/>
</dbReference>
<dbReference type="InterPro" id="IPR036396">
    <property type="entry name" value="Cyt_P450_sf"/>
</dbReference>
<evidence type="ECO:0000256" key="1">
    <source>
        <dbReference type="ARBA" id="ARBA00001971"/>
    </source>
</evidence>
<dbReference type="Gene3D" id="1.10.630.10">
    <property type="entry name" value="Cytochrome P450"/>
    <property type="match status" value="1"/>
</dbReference>
<evidence type="ECO:0000256" key="6">
    <source>
        <dbReference type="ARBA" id="ARBA00023004"/>
    </source>
</evidence>
<evidence type="ECO:0000256" key="4">
    <source>
        <dbReference type="ARBA" id="ARBA00022723"/>
    </source>
</evidence>
<reference evidence="10 11" key="1">
    <citation type="submission" date="2016-04" db="EMBL/GenBank/DDBJ databases">
        <title>Evolutionary innovation and constraint leading to complex multicellularity in the Ascomycota.</title>
        <authorList>
            <person name="Cisse O."/>
            <person name="Nguyen A."/>
            <person name="Hewitt D.A."/>
            <person name="Jedd G."/>
            <person name="Stajich J.E."/>
        </authorList>
    </citation>
    <scope>NUCLEOTIDE SEQUENCE [LARGE SCALE GENOMIC DNA]</scope>
    <source>
        <strain evidence="10 11">DAH-3</strain>
    </source>
</reference>
<evidence type="ECO:0000256" key="8">
    <source>
        <dbReference type="PIRSR" id="PIRSR602401-1"/>
    </source>
</evidence>
<keyword evidence="5 9" id="KW-0560">Oxidoreductase</keyword>
<keyword evidence="11" id="KW-1185">Reference proteome</keyword>
<accession>A0A1U7LV59</accession>
<dbReference type="InterPro" id="IPR017972">
    <property type="entry name" value="Cyt_P450_CS"/>
</dbReference>